<dbReference type="RefSeq" id="WP_110520127.1">
    <property type="nucleotide sequence ID" value="NZ_PDOF01000002.1"/>
</dbReference>
<accession>A0A2W0H5P0</accession>
<evidence type="ECO:0000256" key="7">
    <source>
        <dbReference type="ARBA" id="ARBA00023136"/>
    </source>
</evidence>
<gene>
    <name evidence="10" type="ORF">CR205_12000</name>
</gene>
<dbReference type="InterPro" id="IPR036259">
    <property type="entry name" value="MFS_trans_sf"/>
</dbReference>
<dbReference type="InterPro" id="IPR024989">
    <property type="entry name" value="MFS_assoc_dom"/>
</dbReference>
<feature type="transmembrane region" description="Helical" evidence="8">
    <location>
        <begin position="69"/>
        <end position="86"/>
    </location>
</feature>
<feature type="transmembrane region" description="Helical" evidence="8">
    <location>
        <begin position="35"/>
        <end position="57"/>
    </location>
</feature>
<dbReference type="GO" id="GO:0030395">
    <property type="term" value="F:lactose binding"/>
    <property type="evidence" value="ECO:0007669"/>
    <property type="project" value="TreeGrafter"/>
</dbReference>
<feature type="transmembrane region" description="Helical" evidence="8">
    <location>
        <begin position="233"/>
        <end position="255"/>
    </location>
</feature>
<dbReference type="Proteomes" id="UP000248066">
    <property type="component" value="Unassembled WGS sequence"/>
</dbReference>
<comment type="caution">
    <text evidence="10">The sequence shown here is derived from an EMBL/GenBank/DDBJ whole genome shotgun (WGS) entry which is preliminary data.</text>
</comment>
<feature type="transmembrane region" description="Helical" evidence="8">
    <location>
        <begin position="193"/>
        <end position="213"/>
    </location>
</feature>
<dbReference type="InterPro" id="IPR026032">
    <property type="entry name" value="HcaT-like"/>
</dbReference>
<evidence type="ECO:0000256" key="2">
    <source>
        <dbReference type="ARBA" id="ARBA00022448"/>
    </source>
</evidence>
<feature type="transmembrane region" description="Helical" evidence="8">
    <location>
        <begin position="262"/>
        <end position="282"/>
    </location>
</feature>
<organism evidence="10 11">
    <name type="scientific">Alteribacter lacisalsi</name>
    <dbReference type="NCBI Taxonomy" id="2045244"/>
    <lineage>
        <taxon>Bacteria</taxon>
        <taxon>Bacillati</taxon>
        <taxon>Bacillota</taxon>
        <taxon>Bacilli</taxon>
        <taxon>Bacillales</taxon>
        <taxon>Bacillaceae</taxon>
        <taxon>Alteribacter</taxon>
    </lineage>
</organism>
<keyword evidence="5 8" id="KW-0812">Transmembrane</keyword>
<feature type="transmembrane region" description="Helical" evidence="8">
    <location>
        <begin position="12"/>
        <end position="29"/>
    </location>
</feature>
<keyword evidence="2" id="KW-0813">Transport</keyword>
<evidence type="ECO:0000256" key="6">
    <source>
        <dbReference type="ARBA" id="ARBA00022989"/>
    </source>
</evidence>
<dbReference type="PANTHER" id="PTHR23522">
    <property type="entry name" value="BLL5896 PROTEIN"/>
    <property type="match status" value="1"/>
</dbReference>
<evidence type="ECO:0000259" key="9">
    <source>
        <dbReference type="PROSITE" id="PS50850"/>
    </source>
</evidence>
<keyword evidence="6 8" id="KW-1133">Transmembrane helix</keyword>
<feature type="domain" description="Major facilitator superfamily (MFS) profile" evidence="9">
    <location>
        <begin position="189"/>
        <end position="395"/>
    </location>
</feature>
<keyword evidence="3" id="KW-1003">Cell membrane</keyword>
<dbReference type="SUPFAM" id="SSF103473">
    <property type="entry name" value="MFS general substrate transporter"/>
    <property type="match status" value="1"/>
</dbReference>
<keyword evidence="7 8" id="KW-0472">Membrane</keyword>
<sequence>MQATWKLKGMLFFIHSAMTILVSYLPVYFQHLGLTGSQIGILLAVGPLAAIMSQPFWGFMSDKWQTVKRVLLSCLIGGLITGFVVFQMTAFLWIMLLLFIFFAFMAPAGGLGDSLAQKVSQQRGVSFGSIRMWGSLGFGTSSLLSGFLLARFGIENIYYLYAFLLIIAIFFCTRAPDSEPARKKASLKSALKLGANPLLGFFLLMIFFISLTHRVNDSFLGLYIVELGGSESIIGTAWFIGVITEAVVFGMSAYWLRRFHPLTFISIAAFIYVIRWLLMVLANSPADVLFIQVLHGLAFGLFYLTAFQFIARLVPEELESTGHLLFISVFFGVSGVIGSLAGGVIIDSFDFRTLYQAMFYFAIAGLGASFIYRRFYFRSDQGKKELKKIADGLEQ</sequence>
<dbReference type="PIRSF" id="PIRSF004925">
    <property type="entry name" value="HcaT"/>
    <property type="match status" value="1"/>
</dbReference>
<dbReference type="AlphaFoldDB" id="A0A2W0H5P0"/>
<dbReference type="Gene3D" id="1.20.1250.20">
    <property type="entry name" value="MFS general substrate transporter like domains"/>
    <property type="match status" value="2"/>
</dbReference>
<reference evidence="10 11" key="1">
    <citation type="submission" date="2017-10" db="EMBL/GenBank/DDBJ databases">
        <title>Bacillus sp. nov., a halophilic bacterium isolated from a Yangshapao Lake.</title>
        <authorList>
            <person name="Wang H."/>
        </authorList>
    </citation>
    <scope>NUCLEOTIDE SEQUENCE [LARGE SCALE GENOMIC DNA]</scope>
    <source>
        <strain evidence="10 11">YSP-3</strain>
    </source>
</reference>
<feature type="transmembrane region" description="Helical" evidence="8">
    <location>
        <begin position="156"/>
        <end position="173"/>
    </location>
</feature>
<name>A0A2W0H5P0_9BACI</name>
<evidence type="ECO:0000256" key="1">
    <source>
        <dbReference type="ARBA" id="ARBA00004429"/>
    </source>
</evidence>
<evidence type="ECO:0000256" key="4">
    <source>
        <dbReference type="ARBA" id="ARBA00022519"/>
    </source>
</evidence>
<keyword evidence="4" id="KW-0997">Cell inner membrane</keyword>
<evidence type="ECO:0000256" key="5">
    <source>
        <dbReference type="ARBA" id="ARBA00022692"/>
    </source>
</evidence>
<protein>
    <submittedName>
        <fullName evidence="10">MFS transporter</fullName>
    </submittedName>
</protein>
<evidence type="ECO:0000313" key="10">
    <source>
        <dbReference type="EMBL" id="PYZ96437.1"/>
    </source>
</evidence>
<evidence type="ECO:0000313" key="11">
    <source>
        <dbReference type="Proteomes" id="UP000248066"/>
    </source>
</evidence>
<dbReference type="Pfam" id="PF12832">
    <property type="entry name" value="MFS_1_like"/>
    <property type="match status" value="1"/>
</dbReference>
<feature type="transmembrane region" description="Helical" evidence="8">
    <location>
        <begin position="92"/>
        <end position="111"/>
    </location>
</feature>
<proteinExistence type="predicted"/>
<feature type="transmembrane region" description="Helical" evidence="8">
    <location>
        <begin position="323"/>
        <end position="346"/>
    </location>
</feature>
<comment type="subcellular location">
    <subcellularLocation>
        <location evidence="1">Cell inner membrane</location>
        <topology evidence="1">Multi-pass membrane protein</topology>
    </subcellularLocation>
</comment>
<feature type="transmembrane region" description="Helical" evidence="8">
    <location>
        <begin position="288"/>
        <end position="311"/>
    </location>
</feature>
<dbReference type="OrthoDB" id="1650886at2"/>
<dbReference type="GO" id="GO:0005886">
    <property type="term" value="C:plasma membrane"/>
    <property type="evidence" value="ECO:0007669"/>
    <property type="project" value="UniProtKB-SubCell"/>
</dbReference>
<dbReference type="EMBL" id="PDOF01000002">
    <property type="protein sequence ID" value="PYZ96437.1"/>
    <property type="molecule type" value="Genomic_DNA"/>
</dbReference>
<evidence type="ECO:0000256" key="3">
    <source>
        <dbReference type="ARBA" id="ARBA00022475"/>
    </source>
</evidence>
<dbReference type="PANTHER" id="PTHR23522:SF10">
    <property type="entry name" value="3-PHENYLPROPIONIC ACID TRANSPORTER-RELATED"/>
    <property type="match status" value="1"/>
</dbReference>
<feature type="transmembrane region" description="Helical" evidence="8">
    <location>
        <begin position="358"/>
        <end position="377"/>
    </location>
</feature>
<feature type="transmembrane region" description="Helical" evidence="8">
    <location>
        <begin position="132"/>
        <end position="150"/>
    </location>
</feature>
<dbReference type="PROSITE" id="PS50850">
    <property type="entry name" value="MFS"/>
    <property type="match status" value="2"/>
</dbReference>
<dbReference type="InterPro" id="IPR020846">
    <property type="entry name" value="MFS_dom"/>
</dbReference>
<feature type="domain" description="Major facilitator superfamily (MFS) profile" evidence="9">
    <location>
        <begin position="1"/>
        <end position="180"/>
    </location>
</feature>
<evidence type="ECO:0000256" key="8">
    <source>
        <dbReference type="SAM" id="Phobius"/>
    </source>
</evidence>
<keyword evidence="11" id="KW-1185">Reference proteome</keyword>
<dbReference type="GO" id="GO:0015528">
    <property type="term" value="F:lactose:proton symporter activity"/>
    <property type="evidence" value="ECO:0007669"/>
    <property type="project" value="TreeGrafter"/>
</dbReference>